<organism evidence="3 4">
    <name type="scientific">Blastococcus goldschmidtiae</name>
    <dbReference type="NCBI Taxonomy" id="3075546"/>
    <lineage>
        <taxon>Bacteria</taxon>
        <taxon>Bacillati</taxon>
        <taxon>Actinomycetota</taxon>
        <taxon>Actinomycetes</taxon>
        <taxon>Geodermatophilales</taxon>
        <taxon>Geodermatophilaceae</taxon>
        <taxon>Blastococcus</taxon>
    </lineage>
</organism>
<feature type="compositionally biased region" description="Low complexity" evidence="1">
    <location>
        <begin position="25"/>
        <end position="38"/>
    </location>
</feature>
<evidence type="ECO:0000256" key="1">
    <source>
        <dbReference type="SAM" id="MobiDB-lite"/>
    </source>
</evidence>
<sequence length="347" mass="34801">MTTSEPTPGTAGRGRHADPADPEETAAPAPGTGASAVTTAAKPSRLGAGAPLGRHPAGGSLLLSSGLLLGLFLAPAVLGRLDFALTDRATAAARSAATRWPGGGEPWFWPNWVALLAGVVAVVLVVVALTGVRLPDVVVAGLGIALAVTTARAAWATLDVVDARIWDLLPVFAICLTAFTLALSGVAHWRSPADDDPGSGAGGAATAVLAGLGLALLLLLGGATVAHVQAEGLGPAGPPQDVAGLLTVRADDAAAADDLADPWVPQLEAAQVPDDDAATDHSARHRARAGLLPVLLVRGDDVTGGGLDDSWWLSVATEGFATEAEAQQWCADAGLAPPRCVPQQLAD</sequence>
<reference evidence="4" key="1">
    <citation type="submission" date="2023-07" db="EMBL/GenBank/DDBJ databases">
        <title>30 novel species of actinomycetes from the DSMZ collection.</title>
        <authorList>
            <person name="Nouioui I."/>
        </authorList>
    </citation>
    <scope>NUCLEOTIDE SEQUENCE [LARGE SCALE GENOMIC DNA]</scope>
    <source>
        <strain evidence="4">DSM 46792</strain>
    </source>
</reference>
<keyword evidence="4" id="KW-1185">Reference proteome</keyword>
<accession>A0ABU2K8U8</accession>
<keyword evidence="2" id="KW-1133">Transmembrane helix</keyword>
<keyword evidence="2" id="KW-0812">Transmembrane</keyword>
<comment type="caution">
    <text evidence="3">The sequence shown here is derived from an EMBL/GenBank/DDBJ whole genome shotgun (WGS) entry which is preliminary data.</text>
</comment>
<evidence type="ECO:0000256" key="2">
    <source>
        <dbReference type="SAM" id="Phobius"/>
    </source>
</evidence>
<dbReference type="Proteomes" id="UP001183222">
    <property type="component" value="Unassembled WGS sequence"/>
</dbReference>
<name>A0ABU2K8U8_9ACTN</name>
<evidence type="ECO:0000313" key="4">
    <source>
        <dbReference type="Proteomes" id="UP001183222"/>
    </source>
</evidence>
<feature type="transmembrane region" description="Helical" evidence="2">
    <location>
        <begin position="61"/>
        <end position="78"/>
    </location>
</feature>
<feature type="transmembrane region" description="Helical" evidence="2">
    <location>
        <begin position="168"/>
        <end position="189"/>
    </location>
</feature>
<dbReference type="RefSeq" id="WP_311345434.1">
    <property type="nucleotide sequence ID" value="NZ_JAVREI010000007.1"/>
</dbReference>
<dbReference type="EMBL" id="JAVREI010000007">
    <property type="protein sequence ID" value="MDT0276617.1"/>
    <property type="molecule type" value="Genomic_DNA"/>
</dbReference>
<feature type="transmembrane region" description="Helical" evidence="2">
    <location>
        <begin position="109"/>
        <end position="130"/>
    </location>
</feature>
<proteinExistence type="predicted"/>
<feature type="transmembrane region" description="Helical" evidence="2">
    <location>
        <begin position="201"/>
        <end position="223"/>
    </location>
</feature>
<evidence type="ECO:0000313" key="3">
    <source>
        <dbReference type="EMBL" id="MDT0276617.1"/>
    </source>
</evidence>
<feature type="region of interest" description="Disordered" evidence="1">
    <location>
        <begin position="1"/>
        <end position="38"/>
    </location>
</feature>
<keyword evidence="2" id="KW-0472">Membrane</keyword>
<feature type="transmembrane region" description="Helical" evidence="2">
    <location>
        <begin position="137"/>
        <end position="156"/>
    </location>
</feature>
<protein>
    <submittedName>
        <fullName evidence="3">Uncharacterized protein</fullName>
    </submittedName>
</protein>
<gene>
    <name evidence="3" type="ORF">RM425_11970</name>
</gene>